<organism evidence="1 2">
    <name type="scientific">Pleurotus eryngii</name>
    <name type="common">Boletus of the steppes</name>
    <dbReference type="NCBI Taxonomy" id="5323"/>
    <lineage>
        <taxon>Eukaryota</taxon>
        <taxon>Fungi</taxon>
        <taxon>Dikarya</taxon>
        <taxon>Basidiomycota</taxon>
        <taxon>Agaricomycotina</taxon>
        <taxon>Agaricomycetes</taxon>
        <taxon>Agaricomycetidae</taxon>
        <taxon>Agaricales</taxon>
        <taxon>Pleurotineae</taxon>
        <taxon>Pleurotaceae</taxon>
        <taxon>Pleurotus</taxon>
    </lineage>
</organism>
<dbReference type="EMBL" id="MU154526">
    <property type="protein sequence ID" value="KAF9500683.1"/>
    <property type="molecule type" value="Genomic_DNA"/>
</dbReference>
<name>A0A9P6A7R0_PLEER</name>
<reference evidence="1" key="1">
    <citation type="submission" date="2020-11" db="EMBL/GenBank/DDBJ databases">
        <authorList>
            <consortium name="DOE Joint Genome Institute"/>
            <person name="Ahrendt S."/>
            <person name="Riley R."/>
            <person name="Andreopoulos W."/>
            <person name="Labutti K."/>
            <person name="Pangilinan J."/>
            <person name="Ruiz-Duenas F.J."/>
            <person name="Barrasa J.M."/>
            <person name="Sanchez-Garcia M."/>
            <person name="Camarero S."/>
            <person name="Miyauchi S."/>
            <person name="Serrano A."/>
            <person name="Linde D."/>
            <person name="Babiker R."/>
            <person name="Drula E."/>
            <person name="Ayuso-Fernandez I."/>
            <person name="Pacheco R."/>
            <person name="Padilla G."/>
            <person name="Ferreira P."/>
            <person name="Barriuso J."/>
            <person name="Kellner H."/>
            <person name="Castanera R."/>
            <person name="Alfaro M."/>
            <person name="Ramirez L."/>
            <person name="Pisabarro A.G."/>
            <person name="Kuo A."/>
            <person name="Tritt A."/>
            <person name="Lipzen A."/>
            <person name="He G."/>
            <person name="Yan M."/>
            <person name="Ng V."/>
            <person name="Cullen D."/>
            <person name="Martin F."/>
            <person name="Rosso M.-N."/>
            <person name="Henrissat B."/>
            <person name="Hibbett D."/>
            <person name="Martinez A.T."/>
            <person name="Grigoriev I.V."/>
        </authorList>
    </citation>
    <scope>NUCLEOTIDE SEQUENCE</scope>
    <source>
        <strain evidence="1">ATCC 90797</strain>
    </source>
</reference>
<comment type="caution">
    <text evidence="1">The sequence shown here is derived from an EMBL/GenBank/DDBJ whole genome shotgun (WGS) entry which is preliminary data.</text>
</comment>
<keyword evidence="2" id="KW-1185">Reference proteome</keyword>
<dbReference type="OrthoDB" id="73076at2759"/>
<evidence type="ECO:0000313" key="2">
    <source>
        <dbReference type="Proteomes" id="UP000807025"/>
    </source>
</evidence>
<gene>
    <name evidence="1" type="ORF">BDN71DRAFT_1427146</name>
</gene>
<sequence length="479" mass="52232">MTIGISDTTLKEPLIVADVEQLKKLIQQALGSLAFKACIWAISDGTVIKCNTHHLLVELGFATVKHTNIPHPEHKECPLKVKILVIGKHHLAVIQNSKHFRKMCHNNLFTSTKQLILGNQLIYYQQVQSMVYDQDHSPLYVCNVNKLNCQENCAAARPFSAVNIEHTINSGHTSLAIFLFVFGEACYPTSSRHSGSPALQRMDTHLLATTSLMSSILDIMTHQTYGEAVQGYAHTHFNGSGAHLKSLACFPFQEMFEHITGVAWTKANAICEVLQYSRGPLPTFSLLLIPVPNLEVDIDDALDKPTTGLNLELIEVSDHRILDEALQAASFASVLSSDVPDLPKGIEDILNECGLAAAALNICDLASVDCLLDNDPDVLESIQATLKPIFAAITALGPEGQATVNKLMKGAIEHSSSHTPVEDGEETPSVLTQILQHDLTACRQTLLTSKIHKTLKVSGLNIKGDKWLSTATSMDKAGK</sequence>
<dbReference type="AlphaFoldDB" id="A0A9P6A7R0"/>
<dbReference type="Proteomes" id="UP000807025">
    <property type="component" value="Unassembled WGS sequence"/>
</dbReference>
<evidence type="ECO:0000313" key="1">
    <source>
        <dbReference type="EMBL" id="KAF9500683.1"/>
    </source>
</evidence>
<proteinExistence type="predicted"/>
<protein>
    <submittedName>
        <fullName evidence="1">Uncharacterized protein</fullName>
    </submittedName>
</protein>
<accession>A0A9P6A7R0</accession>